<keyword evidence="2" id="KW-1185">Reference proteome</keyword>
<reference evidence="1" key="1">
    <citation type="submission" date="2020-07" db="EMBL/GenBank/DDBJ databases">
        <title>Genomic analysis of a strain of Sedimentibacter Hydroxybenzoicus DSM7310.</title>
        <authorList>
            <person name="Ma S."/>
        </authorList>
    </citation>
    <scope>NUCLEOTIDE SEQUENCE</scope>
    <source>
        <strain evidence="1">DSM 7310</strain>
    </source>
</reference>
<dbReference type="RefSeq" id="WP_179237077.1">
    <property type="nucleotide sequence ID" value="NZ_JACBNQ010000002.1"/>
</dbReference>
<organism evidence="1 2">
    <name type="scientific">Sedimentibacter hydroxybenzoicus DSM 7310</name>
    <dbReference type="NCBI Taxonomy" id="1123245"/>
    <lineage>
        <taxon>Bacteria</taxon>
        <taxon>Bacillati</taxon>
        <taxon>Bacillota</taxon>
        <taxon>Tissierellia</taxon>
        <taxon>Sedimentibacter</taxon>
    </lineage>
</organism>
<proteinExistence type="predicted"/>
<evidence type="ECO:0000313" key="2">
    <source>
        <dbReference type="Proteomes" id="UP000611629"/>
    </source>
</evidence>
<dbReference type="AlphaFoldDB" id="A0A974BHS2"/>
<name>A0A974BHS2_SEDHY</name>
<accession>A0A974BHS2</accession>
<dbReference type="EMBL" id="JACBNQ010000002">
    <property type="protein sequence ID" value="NYB73398.1"/>
    <property type="molecule type" value="Genomic_DNA"/>
</dbReference>
<comment type="caution">
    <text evidence="1">The sequence shown here is derived from an EMBL/GenBank/DDBJ whole genome shotgun (WGS) entry which is preliminary data.</text>
</comment>
<protein>
    <submittedName>
        <fullName evidence="1">Uncharacterized protein</fullName>
    </submittedName>
</protein>
<dbReference type="Proteomes" id="UP000611629">
    <property type="component" value="Unassembled WGS sequence"/>
</dbReference>
<gene>
    <name evidence="1" type="ORF">HZF24_04510</name>
</gene>
<evidence type="ECO:0000313" key="1">
    <source>
        <dbReference type="EMBL" id="NYB73398.1"/>
    </source>
</evidence>
<sequence length="97" mass="11144">MKPYLLKRQSKIYDDLGTPIDEYIPIKTIDISVNYATSTKIEDGIFYKITVPAGITMYKEFDMTEQYRLDGNGHVFSIEGINQGGRRTILSLKEVYL</sequence>